<dbReference type="PANTHER" id="PTHR32309:SF13">
    <property type="entry name" value="FERRIC ENTEROBACTIN TRANSPORT PROTEIN FEPE"/>
    <property type="match status" value="1"/>
</dbReference>
<evidence type="ECO:0000313" key="3">
    <source>
        <dbReference type="EMBL" id="NDW44238.1"/>
    </source>
</evidence>
<gene>
    <name evidence="3" type="ORF">G0P99_04655</name>
</gene>
<keyword evidence="2" id="KW-0812">Transmembrane</keyword>
<feature type="transmembrane region" description="Helical" evidence="2">
    <location>
        <begin position="12"/>
        <end position="34"/>
    </location>
</feature>
<accession>A0A6B2NLL4</accession>
<feature type="coiled-coil region" evidence="1">
    <location>
        <begin position="222"/>
        <end position="270"/>
    </location>
</feature>
<name>A0A6B2NLL4_9RHOB</name>
<evidence type="ECO:0000256" key="1">
    <source>
        <dbReference type="SAM" id="Coils"/>
    </source>
</evidence>
<organism evidence="3">
    <name type="scientific">Ruegeria sp. PrR005</name>
    <dbReference type="NCBI Taxonomy" id="2706882"/>
    <lineage>
        <taxon>Bacteria</taxon>
        <taxon>Pseudomonadati</taxon>
        <taxon>Pseudomonadota</taxon>
        <taxon>Alphaproteobacteria</taxon>
        <taxon>Rhodobacterales</taxon>
        <taxon>Roseobacteraceae</taxon>
        <taxon>Ruegeria</taxon>
    </lineage>
</organism>
<keyword evidence="2" id="KW-0472">Membrane</keyword>
<keyword evidence="3" id="KW-0813">Transport</keyword>
<dbReference type="InterPro" id="IPR050445">
    <property type="entry name" value="Bact_polysacc_biosynth/exp"/>
</dbReference>
<keyword evidence="1" id="KW-0175">Coiled coil</keyword>
<dbReference type="AlphaFoldDB" id="A0A6B2NLL4"/>
<dbReference type="PANTHER" id="PTHR32309">
    <property type="entry name" value="TYROSINE-PROTEIN KINASE"/>
    <property type="match status" value="1"/>
</dbReference>
<reference evidence="3" key="1">
    <citation type="submission" date="2020-02" db="EMBL/GenBank/DDBJ databases">
        <title>Delineation of the pyrene-degrading pathway in Roseobacter clade bacteria by genomic analysis.</title>
        <authorList>
            <person name="Zhou H."/>
            <person name="Wang H."/>
        </authorList>
    </citation>
    <scope>NUCLEOTIDE SEQUENCE</scope>
    <source>
        <strain evidence="3">PrR005</strain>
    </source>
</reference>
<keyword evidence="2" id="KW-1133">Transmembrane helix</keyword>
<dbReference type="EMBL" id="JAAGOX010000007">
    <property type="protein sequence ID" value="NDW44238.1"/>
    <property type="molecule type" value="Genomic_DNA"/>
</dbReference>
<keyword evidence="3" id="KW-0762">Sugar transport</keyword>
<feature type="transmembrane region" description="Helical" evidence="2">
    <location>
        <begin position="349"/>
        <end position="372"/>
    </location>
</feature>
<proteinExistence type="predicted"/>
<evidence type="ECO:0000256" key="2">
    <source>
        <dbReference type="SAM" id="Phobius"/>
    </source>
</evidence>
<dbReference type="GO" id="GO:0004713">
    <property type="term" value="F:protein tyrosine kinase activity"/>
    <property type="evidence" value="ECO:0007669"/>
    <property type="project" value="TreeGrafter"/>
</dbReference>
<sequence>MAGTTKLRRRHRGILASFVLLVIVPIAVTAWYMFFIAADQYESRMGFAVRAEETKSALDVLGGLAGISSASSSDTDILYEYIQSQEMVEHVNEQLDLRTVFSRPDYDPVFALPADSSIEDLVEYWPSMVRVYYGSNRLIEVRAFAFTPDEAHRLAELVFQEASRKINAMSAVARDDATGYAAEERDKAIARLIEARKALTAFRIDNQIVDPEADIAGQMGLLNALQSQLAAELIERDKLAQTSRDNDPRLEQIARTIEVIEKRIGEERKKLGVGGQGASESGDPEQGYAEVIGKYEELLVDLRFAEQTYLSSLSAYDAAVSEAQRTSRYLTAYLLPTMPETATAPDRSILTLLVAGFLLVGWFILLLIYYSLRDRR</sequence>
<dbReference type="RefSeq" id="WP_164128204.1">
    <property type="nucleotide sequence ID" value="NZ_JAAGOX010000007.1"/>
</dbReference>
<comment type="caution">
    <text evidence="3">The sequence shown here is derived from an EMBL/GenBank/DDBJ whole genome shotgun (WGS) entry which is preliminary data.</text>
</comment>
<dbReference type="GO" id="GO:0005886">
    <property type="term" value="C:plasma membrane"/>
    <property type="evidence" value="ECO:0007669"/>
    <property type="project" value="TreeGrafter"/>
</dbReference>
<protein>
    <submittedName>
        <fullName evidence="3">Sugar transporter</fullName>
    </submittedName>
</protein>